<name>A0A084Y495_9PROT</name>
<organism evidence="1 2">
    <name type="scientific">Candidatus Accumulibacter vicinus</name>
    <dbReference type="NCBI Taxonomy" id="2954382"/>
    <lineage>
        <taxon>Bacteria</taxon>
        <taxon>Pseudomonadati</taxon>
        <taxon>Pseudomonadota</taxon>
        <taxon>Betaproteobacteria</taxon>
        <taxon>Candidatus Accumulibacter</taxon>
    </lineage>
</organism>
<reference evidence="1 2" key="1">
    <citation type="submission" date="2014-07" db="EMBL/GenBank/DDBJ databases">
        <title>Expanding our view of genomic diversity in Candidatus Accumulibacter clades.</title>
        <authorList>
            <person name="Skennerton C.T."/>
            <person name="Barr J.J."/>
            <person name="Slater F.R."/>
            <person name="Bond P.L."/>
            <person name="Tyson G.W."/>
        </authorList>
    </citation>
    <scope>NUCLEOTIDE SEQUENCE [LARGE SCALE GENOMIC DNA]</scope>
    <source>
        <strain evidence="2">SK-01</strain>
    </source>
</reference>
<accession>A0A084Y495</accession>
<comment type="caution">
    <text evidence="1">The sequence shown here is derived from an EMBL/GenBank/DDBJ whole genome shotgun (WGS) entry which is preliminary data.</text>
</comment>
<protein>
    <submittedName>
        <fullName evidence="1">Uncharacterized protein</fullName>
    </submittedName>
</protein>
<dbReference type="AlphaFoldDB" id="A0A084Y495"/>
<sequence>MRRIAVEAAGADRHAVDELDDIVAFRVGDLGGDGTGQRMGADDVGVVATAAQIVVAGGWNEKVVAERAGDGV</sequence>
<dbReference type="EMBL" id="JDSS02000013">
    <property type="protein sequence ID" value="KFB69539.1"/>
    <property type="molecule type" value="Genomic_DNA"/>
</dbReference>
<evidence type="ECO:0000313" key="1">
    <source>
        <dbReference type="EMBL" id="KFB69539.1"/>
    </source>
</evidence>
<dbReference type="Proteomes" id="UP000019812">
    <property type="component" value="Unassembled WGS sequence"/>
</dbReference>
<dbReference type="STRING" id="1457154.CAPSK01_000802"/>
<evidence type="ECO:0000313" key="2">
    <source>
        <dbReference type="Proteomes" id="UP000019812"/>
    </source>
</evidence>
<gene>
    <name evidence="1" type="ORF">CAPSK01_000802</name>
</gene>
<proteinExistence type="predicted"/>